<keyword evidence="1" id="KW-1133">Transmembrane helix</keyword>
<gene>
    <name evidence="2" type="ORF">AArcSl_1984</name>
</gene>
<sequence length="72" mass="7416">MSGISRSGLLVTAGVAAVILLELRTLLGMFGIDIDPLAHLVFTVAAVGLLVVILDWYPRIAGRAGGRDGAAN</sequence>
<keyword evidence="1" id="KW-0812">Transmembrane</keyword>
<evidence type="ECO:0000313" key="2">
    <source>
        <dbReference type="EMBL" id="AUX09609.1"/>
    </source>
</evidence>
<feature type="transmembrane region" description="Helical" evidence="1">
    <location>
        <begin position="37"/>
        <end position="57"/>
    </location>
</feature>
<keyword evidence="3" id="KW-1185">Reference proteome</keyword>
<dbReference type="RefSeq" id="WP_119818465.1">
    <property type="nucleotide sequence ID" value="NZ_CP025066.1"/>
</dbReference>
<organism evidence="2 3">
    <name type="scientific">Halalkaliarchaeum desulfuricum</name>
    <dbReference type="NCBI Taxonomy" id="2055893"/>
    <lineage>
        <taxon>Archaea</taxon>
        <taxon>Methanobacteriati</taxon>
        <taxon>Methanobacteriota</taxon>
        <taxon>Stenosarchaea group</taxon>
        <taxon>Halobacteria</taxon>
        <taxon>Halobacteriales</taxon>
        <taxon>Haloferacaceae</taxon>
        <taxon>Halalkaliarchaeum</taxon>
    </lineage>
</organism>
<name>A0A343TKI7_9EURY</name>
<dbReference type="Proteomes" id="UP000263012">
    <property type="component" value="Chromosome"/>
</dbReference>
<protein>
    <recommendedName>
        <fullName evidence="4">CbaC protein</fullName>
    </recommendedName>
</protein>
<accession>A0A343TKI7</accession>
<dbReference type="AlphaFoldDB" id="A0A343TKI7"/>
<dbReference type="KEGG" id="hdf:AArcSl_1984"/>
<reference evidence="3" key="1">
    <citation type="submission" date="2017-11" db="EMBL/GenBank/DDBJ databases">
        <title>Phenotypic and genomic properties of facultatively anaerobic sulfur-reducing natronoarchaea from hypersaline soda lakes.</title>
        <authorList>
            <person name="Sorokin D.Y."/>
            <person name="Kublanov I.V."/>
            <person name="Roman P."/>
            <person name="Sinninghe Damste J.S."/>
            <person name="Golyshin P.N."/>
            <person name="Rojo D."/>
            <person name="Ciordia S."/>
            <person name="Mena M.D.C."/>
            <person name="Ferrer M."/>
            <person name="Messina E."/>
            <person name="Smedile F."/>
            <person name="La Spada G."/>
            <person name="La Cono V."/>
            <person name="Yakimov M.M."/>
        </authorList>
    </citation>
    <scope>NUCLEOTIDE SEQUENCE [LARGE SCALE GENOMIC DNA]</scope>
    <source>
        <strain evidence="3">AArc-Sl</strain>
    </source>
</reference>
<keyword evidence="1" id="KW-0472">Membrane</keyword>
<feature type="transmembrane region" description="Helical" evidence="1">
    <location>
        <begin position="7"/>
        <end position="31"/>
    </location>
</feature>
<dbReference type="GeneID" id="37878336"/>
<evidence type="ECO:0008006" key="4">
    <source>
        <dbReference type="Google" id="ProtNLM"/>
    </source>
</evidence>
<evidence type="ECO:0000256" key="1">
    <source>
        <dbReference type="SAM" id="Phobius"/>
    </source>
</evidence>
<dbReference type="EMBL" id="CP025066">
    <property type="protein sequence ID" value="AUX09609.1"/>
    <property type="molecule type" value="Genomic_DNA"/>
</dbReference>
<proteinExistence type="predicted"/>
<evidence type="ECO:0000313" key="3">
    <source>
        <dbReference type="Proteomes" id="UP000263012"/>
    </source>
</evidence>